<organism evidence="9 10">
    <name type="scientific">Limisphaera ngatamarikiensis</name>
    <dbReference type="NCBI Taxonomy" id="1324935"/>
    <lineage>
        <taxon>Bacteria</taxon>
        <taxon>Pseudomonadati</taxon>
        <taxon>Verrucomicrobiota</taxon>
        <taxon>Verrucomicrobiia</taxon>
        <taxon>Limisphaerales</taxon>
        <taxon>Limisphaeraceae</taxon>
        <taxon>Limisphaera</taxon>
    </lineage>
</organism>
<evidence type="ECO:0000256" key="5">
    <source>
        <dbReference type="ARBA" id="ARBA00023295"/>
    </source>
</evidence>
<dbReference type="Gene3D" id="2.115.10.20">
    <property type="entry name" value="Glycosyl hydrolase domain, family 43"/>
    <property type="match status" value="1"/>
</dbReference>
<dbReference type="InterPro" id="IPR023296">
    <property type="entry name" value="Glyco_hydro_beta-prop_sf"/>
</dbReference>
<accession>A0A6M1RKF6</accession>
<keyword evidence="4" id="KW-0119">Carbohydrate metabolism</keyword>
<sequence>MQPDTVHPAGATPAPSPGRTPTTPQPAQAVARRLHPAPTIPPRGWFARLPGQFHLFLLSALCLWLAACAARHSSTSAEFSSNPILPGWYADPEAAVFGRRVWIYPTYSAPYDQQVFFDAFSSPDLVHWTRHPRILDTNAVRWAHRAMWAPSVVHHRGRYFLFFAANDIQNNDEPGGIGVAVASRPEGPFRDYLGRPLIDKFYNGAQPIDQHVFRDRDGRWYMYYGGWRHCNVVRLKPDFTGLEPFPDGTLYKEITPEGYVEGPFMLQRQGRYYFMWSEGGWTGPDYSVAYAIADSPLGPFRRVGKILQQDPRVATGAGHHSVLKLPGRDEYYIVYHRRPLGERDPNHRVVCIDRMEFDEHGFIRPVKITFEGVRRVRL</sequence>
<keyword evidence="10" id="KW-1185">Reference proteome</keyword>
<dbReference type="InterPro" id="IPR052176">
    <property type="entry name" value="Glycosyl_Hydrlase_43_Enz"/>
</dbReference>
<dbReference type="SUPFAM" id="SSF75005">
    <property type="entry name" value="Arabinanase/levansucrase/invertase"/>
    <property type="match status" value="1"/>
</dbReference>
<dbReference type="GO" id="GO:0045493">
    <property type="term" value="P:xylan catabolic process"/>
    <property type="evidence" value="ECO:0007669"/>
    <property type="project" value="UniProtKB-KW"/>
</dbReference>
<dbReference type="PANTHER" id="PTHR43772:SF2">
    <property type="entry name" value="PUTATIVE (AFU_ORTHOLOGUE AFUA_2G04480)-RELATED"/>
    <property type="match status" value="1"/>
</dbReference>
<dbReference type="CDD" id="cd18827">
    <property type="entry name" value="GH43_XlnD-like"/>
    <property type="match status" value="1"/>
</dbReference>
<name>A0A6M1RKF6_9BACT</name>
<evidence type="ECO:0000256" key="1">
    <source>
        <dbReference type="ARBA" id="ARBA00009865"/>
    </source>
</evidence>
<gene>
    <name evidence="9" type="ORF">G4L39_01820</name>
</gene>
<keyword evidence="5 7" id="KW-0326">Glycosidase</keyword>
<dbReference type="RefSeq" id="WP_165105459.1">
    <property type="nucleotide sequence ID" value="NZ_JAAKYA010000012.1"/>
</dbReference>
<evidence type="ECO:0000256" key="3">
    <source>
        <dbReference type="ARBA" id="ARBA00022801"/>
    </source>
</evidence>
<feature type="region of interest" description="Disordered" evidence="8">
    <location>
        <begin position="1"/>
        <end position="31"/>
    </location>
</feature>
<evidence type="ECO:0000256" key="7">
    <source>
        <dbReference type="RuleBase" id="RU361187"/>
    </source>
</evidence>
<keyword evidence="3 7" id="KW-0378">Hydrolase</keyword>
<feature type="site" description="Important for catalytic activity, responsible for pKa modulation of the active site Glu and correct orientation of both the proton donor and substrate" evidence="6">
    <location>
        <position position="209"/>
    </location>
</feature>
<dbReference type="InterPro" id="IPR006710">
    <property type="entry name" value="Glyco_hydro_43"/>
</dbReference>
<evidence type="ECO:0000313" key="10">
    <source>
        <dbReference type="Proteomes" id="UP000477311"/>
    </source>
</evidence>
<keyword evidence="2" id="KW-0624">Polysaccharide degradation</keyword>
<evidence type="ECO:0000313" key="9">
    <source>
        <dbReference type="EMBL" id="NGO38133.1"/>
    </source>
</evidence>
<evidence type="ECO:0000256" key="4">
    <source>
        <dbReference type="ARBA" id="ARBA00023277"/>
    </source>
</evidence>
<comment type="similarity">
    <text evidence="1 7">Belongs to the glycosyl hydrolase 43 family.</text>
</comment>
<keyword evidence="2" id="KW-0858">Xylan degradation</keyword>
<protein>
    <submittedName>
        <fullName evidence="9">Family 43 glycosylhydrolase</fullName>
    </submittedName>
</protein>
<evidence type="ECO:0000256" key="2">
    <source>
        <dbReference type="ARBA" id="ARBA00022651"/>
    </source>
</evidence>
<dbReference type="GO" id="GO:0004553">
    <property type="term" value="F:hydrolase activity, hydrolyzing O-glycosyl compounds"/>
    <property type="evidence" value="ECO:0007669"/>
    <property type="project" value="InterPro"/>
</dbReference>
<comment type="caution">
    <text evidence="9">The sequence shown here is derived from an EMBL/GenBank/DDBJ whole genome shotgun (WGS) entry which is preliminary data.</text>
</comment>
<evidence type="ECO:0000256" key="8">
    <source>
        <dbReference type="SAM" id="MobiDB-lite"/>
    </source>
</evidence>
<reference evidence="9 10" key="1">
    <citation type="submission" date="2020-02" db="EMBL/GenBank/DDBJ databases">
        <title>Draft genome sequence of Limisphaera ngatamarikiensis NGM72.4T, a thermophilic Verrucomicrobia grouped in subdivision 3.</title>
        <authorList>
            <person name="Carere C.R."/>
            <person name="Steen J."/>
            <person name="Hugenholtz P."/>
            <person name="Stott M.B."/>
        </authorList>
    </citation>
    <scope>NUCLEOTIDE SEQUENCE [LARGE SCALE GENOMIC DNA]</scope>
    <source>
        <strain evidence="9 10">NGM72.4</strain>
    </source>
</reference>
<dbReference type="PANTHER" id="PTHR43772">
    <property type="entry name" value="ENDO-1,4-BETA-XYLANASE"/>
    <property type="match status" value="1"/>
</dbReference>
<dbReference type="AlphaFoldDB" id="A0A6M1RKF6"/>
<dbReference type="EMBL" id="JAAKYA010000012">
    <property type="protein sequence ID" value="NGO38133.1"/>
    <property type="molecule type" value="Genomic_DNA"/>
</dbReference>
<dbReference type="Pfam" id="PF04616">
    <property type="entry name" value="Glyco_hydro_43"/>
    <property type="match status" value="1"/>
</dbReference>
<evidence type="ECO:0000256" key="6">
    <source>
        <dbReference type="PIRSR" id="PIRSR606710-2"/>
    </source>
</evidence>
<dbReference type="Proteomes" id="UP000477311">
    <property type="component" value="Unassembled WGS sequence"/>
</dbReference>
<proteinExistence type="inferred from homology"/>